<comment type="caution">
    <text evidence="1">The sequence shown here is derived from an EMBL/GenBank/DDBJ whole genome shotgun (WGS) entry which is preliminary data.</text>
</comment>
<reference evidence="1 2" key="1">
    <citation type="submission" date="2019-11" db="EMBL/GenBank/DDBJ databases">
        <title>Characterisation of Fundicoccus ignavus gen. nov. sp. nov., a novel genus of the family Aerococcaceae from bulk tank milk.</title>
        <authorList>
            <person name="Siebert A."/>
            <person name="Huptas C."/>
            <person name="Wenning M."/>
            <person name="Scherer S."/>
            <person name="Doll E.V."/>
        </authorList>
    </citation>
    <scope>NUCLEOTIDE SEQUENCE [LARGE SCALE GENOMIC DNA]</scope>
    <source>
        <strain evidence="1 2">DSM 109652</strain>
    </source>
</reference>
<dbReference type="AlphaFoldDB" id="A0A844C2X3"/>
<sequence>MSLFKESAIFEVIAAEEQCPLQIMLASGETQAAALLASQGFRKVRQCYEVAVQERELQATFPTQ</sequence>
<evidence type="ECO:0000313" key="1">
    <source>
        <dbReference type="EMBL" id="MRJ48454.1"/>
    </source>
</evidence>
<dbReference type="EMBL" id="WJQT01000031">
    <property type="protein sequence ID" value="MRJ48454.1"/>
    <property type="molecule type" value="Genomic_DNA"/>
</dbReference>
<dbReference type="RefSeq" id="WP_153833499.1">
    <property type="nucleotide sequence ID" value="NZ_WJQT01000031.1"/>
</dbReference>
<dbReference type="Proteomes" id="UP000440066">
    <property type="component" value="Unassembled WGS sequence"/>
</dbReference>
<evidence type="ECO:0000313" key="2">
    <source>
        <dbReference type="Proteomes" id="UP000440066"/>
    </source>
</evidence>
<proteinExistence type="predicted"/>
<accession>A0A844C2X3</accession>
<gene>
    <name evidence="1" type="ORF">GF867_12950</name>
</gene>
<organism evidence="1 2">
    <name type="scientific">Fundicoccus ignavus</name>
    <dbReference type="NCBI Taxonomy" id="2664442"/>
    <lineage>
        <taxon>Bacteria</taxon>
        <taxon>Bacillati</taxon>
        <taxon>Bacillota</taxon>
        <taxon>Bacilli</taxon>
        <taxon>Lactobacillales</taxon>
        <taxon>Aerococcaceae</taxon>
        <taxon>Fundicoccus</taxon>
    </lineage>
</organism>
<protein>
    <submittedName>
        <fullName evidence="1">Uncharacterized protein</fullName>
    </submittedName>
</protein>
<name>A0A844C2X3_9LACT</name>